<dbReference type="Gene3D" id="1.20.1540.10">
    <property type="entry name" value="Rhomboid-like"/>
    <property type="match status" value="1"/>
</dbReference>
<feature type="transmembrane region" description="Helical" evidence="5">
    <location>
        <begin position="54"/>
        <end position="80"/>
    </location>
</feature>
<evidence type="ECO:0000259" key="6">
    <source>
        <dbReference type="Pfam" id="PF01694"/>
    </source>
</evidence>
<reference evidence="7 8" key="1">
    <citation type="journal article" date="2015" name="Genome Announc.">
        <title>Expanding the biotechnology potential of lactobacilli through comparative genomics of 213 strains and associated genera.</title>
        <authorList>
            <person name="Sun Z."/>
            <person name="Harris H.M."/>
            <person name="McCann A."/>
            <person name="Guo C."/>
            <person name="Argimon S."/>
            <person name="Zhang W."/>
            <person name="Yang X."/>
            <person name="Jeffery I.B."/>
            <person name="Cooney J.C."/>
            <person name="Kagawa T.F."/>
            <person name="Liu W."/>
            <person name="Song Y."/>
            <person name="Salvetti E."/>
            <person name="Wrobel A."/>
            <person name="Rasinkangas P."/>
            <person name="Parkhill J."/>
            <person name="Rea M.C."/>
            <person name="O'Sullivan O."/>
            <person name="Ritari J."/>
            <person name="Douillard F.P."/>
            <person name="Paul Ross R."/>
            <person name="Yang R."/>
            <person name="Briner A.E."/>
            <person name="Felis G.E."/>
            <person name="de Vos W.M."/>
            <person name="Barrangou R."/>
            <person name="Klaenhammer T.R."/>
            <person name="Caufield P.W."/>
            <person name="Cui Y."/>
            <person name="Zhang H."/>
            <person name="O'Toole P.W."/>
        </authorList>
    </citation>
    <scope>NUCLEOTIDE SEQUENCE [LARGE SCALE GENOMIC DNA]</scope>
    <source>
        <strain evidence="7 8">DSM 14340</strain>
    </source>
</reference>
<dbReference type="Pfam" id="PF01694">
    <property type="entry name" value="Rhomboid"/>
    <property type="match status" value="1"/>
</dbReference>
<dbReference type="OrthoDB" id="9813074at2"/>
<evidence type="ECO:0000313" key="8">
    <source>
        <dbReference type="Proteomes" id="UP000051264"/>
    </source>
</evidence>
<accession>A0A0R1RVN8</accession>
<proteinExistence type="predicted"/>
<dbReference type="SUPFAM" id="SSF144091">
    <property type="entry name" value="Rhomboid-like"/>
    <property type="match status" value="1"/>
</dbReference>
<dbReference type="PATRIC" id="fig|1423747.3.peg.512"/>
<dbReference type="STRING" id="1423747.FC69_GL000504"/>
<gene>
    <name evidence="7" type="ORF">FC69_GL000504</name>
</gene>
<dbReference type="InterPro" id="IPR022764">
    <property type="entry name" value="Peptidase_S54_rhomboid_dom"/>
</dbReference>
<evidence type="ECO:0000256" key="3">
    <source>
        <dbReference type="ARBA" id="ARBA00022989"/>
    </source>
</evidence>
<dbReference type="RefSeq" id="WP_025083952.1">
    <property type="nucleotide sequence ID" value="NZ_AZEX01000074.1"/>
</dbReference>
<evidence type="ECO:0000313" key="7">
    <source>
        <dbReference type="EMBL" id="KRL58322.1"/>
    </source>
</evidence>
<protein>
    <recommendedName>
        <fullName evidence="6">Peptidase S54 rhomboid domain-containing protein</fullName>
    </recommendedName>
</protein>
<feature type="transmembrane region" description="Helical" evidence="5">
    <location>
        <begin position="201"/>
        <end position="219"/>
    </location>
</feature>
<dbReference type="InterPro" id="IPR035952">
    <property type="entry name" value="Rhomboid-like_sf"/>
</dbReference>
<comment type="subcellular location">
    <subcellularLocation>
        <location evidence="1">Membrane</location>
        <topology evidence="1">Multi-pass membrane protein</topology>
    </subcellularLocation>
</comment>
<feature type="transmembrane region" description="Helical" evidence="5">
    <location>
        <begin position="116"/>
        <end position="135"/>
    </location>
</feature>
<feature type="transmembrane region" description="Helical" evidence="5">
    <location>
        <begin position="171"/>
        <end position="189"/>
    </location>
</feature>
<comment type="caution">
    <text evidence="7">The sequence shown here is derived from an EMBL/GenBank/DDBJ whole genome shotgun (WGS) entry which is preliminary data.</text>
</comment>
<dbReference type="GO" id="GO:0004252">
    <property type="term" value="F:serine-type endopeptidase activity"/>
    <property type="evidence" value="ECO:0007669"/>
    <property type="project" value="InterPro"/>
</dbReference>
<evidence type="ECO:0000256" key="5">
    <source>
        <dbReference type="SAM" id="Phobius"/>
    </source>
</evidence>
<dbReference type="Proteomes" id="UP000051264">
    <property type="component" value="Unassembled WGS sequence"/>
</dbReference>
<dbReference type="eggNOG" id="COG0705">
    <property type="taxonomic scope" value="Bacteria"/>
</dbReference>
<keyword evidence="3 5" id="KW-1133">Transmembrane helix</keyword>
<sequence>MNIKRKLNQWRDQPFVAYGLVVIAILMFCIRFVLPAVTFHGFVSVNTLLTGQIGSFILSAFNELSVSGLVMDGLILYFVGGQLEQLVGHWRILAIYLLSGLAGLVTQGLFLGTDSMTTTISMAVLGIFGGFLMLGDAFKESAVLGQVARQYWLFLILSVGLQVIFNRNAVYGMLGGILGGFLSAMALGAPKVGKINPVNRIISGVVYVVAIILFAYLGMNR</sequence>
<feature type="transmembrane region" description="Helical" evidence="5">
    <location>
        <begin position="147"/>
        <end position="165"/>
    </location>
</feature>
<evidence type="ECO:0000256" key="1">
    <source>
        <dbReference type="ARBA" id="ARBA00004141"/>
    </source>
</evidence>
<feature type="transmembrane region" description="Helical" evidence="5">
    <location>
        <begin position="15"/>
        <end position="34"/>
    </location>
</feature>
<name>A0A0R1RVN8_9LACO</name>
<dbReference type="AlphaFoldDB" id="A0A0R1RVN8"/>
<feature type="transmembrane region" description="Helical" evidence="5">
    <location>
        <begin position="92"/>
        <end position="110"/>
    </location>
</feature>
<dbReference type="EMBL" id="AZEX01000074">
    <property type="protein sequence ID" value="KRL58322.1"/>
    <property type="molecule type" value="Genomic_DNA"/>
</dbReference>
<organism evidence="7 8">
    <name type="scientific">Latilactobacillus fuchuensis DSM 14340 = JCM 11249</name>
    <dbReference type="NCBI Taxonomy" id="1423747"/>
    <lineage>
        <taxon>Bacteria</taxon>
        <taxon>Bacillati</taxon>
        <taxon>Bacillota</taxon>
        <taxon>Bacilli</taxon>
        <taxon>Lactobacillales</taxon>
        <taxon>Lactobacillaceae</taxon>
        <taxon>Latilactobacillus</taxon>
    </lineage>
</organism>
<evidence type="ECO:0000256" key="4">
    <source>
        <dbReference type="ARBA" id="ARBA00023136"/>
    </source>
</evidence>
<keyword evidence="4 5" id="KW-0472">Membrane</keyword>
<evidence type="ECO:0000256" key="2">
    <source>
        <dbReference type="ARBA" id="ARBA00022692"/>
    </source>
</evidence>
<feature type="domain" description="Peptidase S54 rhomboid" evidence="6">
    <location>
        <begin position="52"/>
        <end position="187"/>
    </location>
</feature>
<keyword evidence="2 5" id="KW-0812">Transmembrane</keyword>
<dbReference type="GO" id="GO:0016020">
    <property type="term" value="C:membrane"/>
    <property type="evidence" value="ECO:0007669"/>
    <property type="project" value="UniProtKB-SubCell"/>
</dbReference>